<dbReference type="GO" id="GO:0030313">
    <property type="term" value="C:cell envelope"/>
    <property type="evidence" value="ECO:0007669"/>
    <property type="project" value="UniProtKB-SubCell"/>
</dbReference>
<dbReference type="Gene3D" id="3.40.30.10">
    <property type="entry name" value="Glutaredoxin"/>
    <property type="match status" value="1"/>
</dbReference>
<dbReference type="InterPro" id="IPR036249">
    <property type="entry name" value="Thioredoxin-like_sf"/>
</dbReference>
<protein>
    <recommendedName>
        <fullName evidence="6">Thioredoxin domain-containing protein</fullName>
    </recommendedName>
</protein>
<evidence type="ECO:0000256" key="3">
    <source>
        <dbReference type="ARBA" id="ARBA00023284"/>
    </source>
</evidence>
<dbReference type="PANTHER" id="PTHR42852">
    <property type="entry name" value="THIOL:DISULFIDE INTERCHANGE PROTEIN DSBE"/>
    <property type="match status" value="1"/>
</dbReference>
<feature type="region of interest" description="Disordered" evidence="4">
    <location>
        <begin position="357"/>
        <end position="382"/>
    </location>
</feature>
<feature type="signal peptide" evidence="5">
    <location>
        <begin position="1"/>
        <end position="33"/>
    </location>
</feature>
<dbReference type="PANTHER" id="PTHR42852:SF17">
    <property type="entry name" value="THIOREDOXIN-LIKE PROTEIN HI_1115"/>
    <property type="match status" value="1"/>
</dbReference>
<feature type="chain" id="PRO_5016638552" description="Thioredoxin domain-containing protein" evidence="5">
    <location>
        <begin position="34"/>
        <end position="729"/>
    </location>
</feature>
<evidence type="ECO:0000256" key="2">
    <source>
        <dbReference type="ARBA" id="ARBA00022748"/>
    </source>
</evidence>
<keyword evidence="3" id="KW-0676">Redox-active center</keyword>
<organism evidence="7 8">
    <name type="scientific">Bremerella cremea</name>
    <dbReference type="NCBI Taxonomy" id="1031537"/>
    <lineage>
        <taxon>Bacteria</taxon>
        <taxon>Pseudomonadati</taxon>
        <taxon>Planctomycetota</taxon>
        <taxon>Planctomycetia</taxon>
        <taxon>Pirellulales</taxon>
        <taxon>Pirellulaceae</taxon>
        <taxon>Bremerella</taxon>
    </lineage>
</organism>
<dbReference type="AlphaFoldDB" id="A0A368KXL1"/>
<proteinExistence type="predicted"/>
<evidence type="ECO:0000259" key="6">
    <source>
        <dbReference type="PROSITE" id="PS51352"/>
    </source>
</evidence>
<comment type="caution">
    <text evidence="7">The sequence shown here is derived from an EMBL/GenBank/DDBJ whole genome shotgun (WGS) entry which is preliminary data.</text>
</comment>
<dbReference type="InterPro" id="IPR013766">
    <property type="entry name" value="Thioredoxin_domain"/>
</dbReference>
<accession>A0A368KXL1</accession>
<dbReference type="GO" id="GO:0017004">
    <property type="term" value="P:cytochrome complex assembly"/>
    <property type="evidence" value="ECO:0007669"/>
    <property type="project" value="UniProtKB-KW"/>
</dbReference>
<dbReference type="InterPro" id="IPR013740">
    <property type="entry name" value="Redoxin"/>
</dbReference>
<name>A0A368KXL1_9BACT</name>
<dbReference type="EMBL" id="QPEX01000010">
    <property type="protein sequence ID" value="RCS54377.1"/>
    <property type="molecule type" value="Genomic_DNA"/>
</dbReference>
<evidence type="ECO:0000256" key="1">
    <source>
        <dbReference type="ARBA" id="ARBA00004196"/>
    </source>
</evidence>
<dbReference type="Pfam" id="PF08534">
    <property type="entry name" value="Redoxin"/>
    <property type="match status" value="1"/>
</dbReference>
<comment type="subcellular location">
    <subcellularLocation>
        <location evidence="1">Cell envelope</location>
    </subcellularLocation>
</comment>
<dbReference type="SUPFAM" id="SSF52833">
    <property type="entry name" value="Thioredoxin-like"/>
    <property type="match status" value="1"/>
</dbReference>
<dbReference type="PROSITE" id="PS51352">
    <property type="entry name" value="THIOREDOXIN_2"/>
    <property type="match status" value="1"/>
</dbReference>
<dbReference type="PROSITE" id="PS00194">
    <property type="entry name" value="THIOREDOXIN_1"/>
    <property type="match status" value="1"/>
</dbReference>
<dbReference type="Proteomes" id="UP000253562">
    <property type="component" value="Unassembled WGS sequence"/>
</dbReference>
<keyword evidence="2" id="KW-0201">Cytochrome c-type biogenesis</keyword>
<dbReference type="InterPro" id="IPR050553">
    <property type="entry name" value="Thioredoxin_ResA/DsbE_sf"/>
</dbReference>
<gene>
    <name evidence="7" type="ORF">DTL42_04315</name>
</gene>
<dbReference type="InterPro" id="IPR017937">
    <property type="entry name" value="Thioredoxin_CS"/>
</dbReference>
<keyword evidence="5" id="KW-0732">Signal</keyword>
<evidence type="ECO:0000313" key="7">
    <source>
        <dbReference type="EMBL" id="RCS54377.1"/>
    </source>
</evidence>
<sequence>MPQSFSLFVCRLWLVAVLLLAKGELTCPQSASAAEKSARNVTINLRVVDEGGQPIADAQAVVAKWTSNLEPMGDYQASDKNGQAELAFPYSDNYFYLIIQRESMAPTSVYLHLDRKTTFKDIEVTLRTAAQSFVTLTANGQPVVDAEFSSLEFTENNGERVVWRKEMARVMGIPWPQSDATGKLPFPPVPQDAIVDFKVIHPKYQQIRQEGIRARAGAIAAIELFPGVPVVVDLQMPSKPETHLPNGTRVYVQMLSPESSRGTETISHPFLVSDGKLTFTANRVSYNVLKITTDKFFVSPTFYHLADIPNPKLDLRNASDLSLQVNLLPKLKARGRVVGPDGNGIKGITVYANFPNTDPSQKTANSANEEAPLPDLSPGTWTSASYGQTDAEGYYELEAPAGPVCVEAIGQGHFSDPHAIRFAWSGNHYDVFPNYVMYRIPKIRGKVIDQAGNPCPGILTRIRHEGRGDADPVAFTNEKGEFELKLSRIPYSTQGSHLETNLSVLAFDPSSNQAGLAQFNVKDEVLSKSLVVQLADKPAGWVLDPFPAAQSQEIDPLVIEEIETNKKKYAPGLPGNSVPEMQDGTWLNTDAKSLEDFRGKYVLLDFWFIGCGPCERDLPSVHAAHQAYQNLGFTVVSMHISGQPVEAVREYAEKHGMDYPIFVDGAKETVTHAFRELGVEGFPMYILLDPAGKIIHNDMMSVDHSLRMEKLELIHEAIHSGRESANAMQ</sequence>
<evidence type="ECO:0000313" key="8">
    <source>
        <dbReference type="Proteomes" id="UP000253562"/>
    </source>
</evidence>
<evidence type="ECO:0000256" key="4">
    <source>
        <dbReference type="SAM" id="MobiDB-lite"/>
    </source>
</evidence>
<evidence type="ECO:0000256" key="5">
    <source>
        <dbReference type="SAM" id="SignalP"/>
    </source>
</evidence>
<dbReference type="CDD" id="cd02966">
    <property type="entry name" value="TlpA_like_family"/>
    <property type="match status" value="1"/>
</dbReference>
<feature type="compositionally biased region" description="Polar residues" evidence="4">
    <location>
        <begin position="357"/>
        <end position="368"/>
    </location>
</feature>
<feature type="domain" description="Thioredoxin" evidence="6">
    <location>
        <begin position="572"/>
        <end position="723"/>
    </location>
</feature>
<reference evidence="7 8" key="1">
    <citation type="submission" date="2018-07" db="EMBL/GenBank/DDBJ databases">
        <title>Comparative genomes isolates from brazilian mangrove.</title>
        <authorList>
            <person name="De Araujo J.E."/>
            <person name="Taketani R.G."/>
            <person name="Silva M.C.P."/>
            <person name="Lourenco M.V."/>
            <person name="Oliveira V.M."/>
            <person name="Andreote F.D."/>
        </authorList>
    </citation>
    <scope>NUCLEOTIDE SEQUENCE [LARGE SCALE GENOMIC DNA]</scope>
    <source>
        <strain evidence="7 8">HEX PRIS-MGV</strain>
    </source>
</reference>
<dbReference type="GO" id="GO:0016491">
    <property type="term" value="F:oxidoreductase activity"/>
    <property type="evidence" value="ECO:0007669"/>
    <property type="project" value="InterPro"/>
</dbReference>